<dbReference type="AlphaFoldDB" id="A0AAZ1XZ52"/>
<evidence type="ECO:0000259" key="5">
    <source>
        <dbReference type="PROSITE" id="PS50061"/>
    </source>
</evidence>
<feature type="region of interest" description="Disordered" evidence="4">
    <location>
        <begin position="184"/>
        <end position="213"/>
    </location>
</feature>
<keyword evidence="7" id="KW-1185">Reference proteome</keyword>
<keyword evidence="2 3" id="KW-0238">DNA-binding</keyword>
<feature type="compositionally biased region" description="Pro residues" evidence="4">
    <location>
        <begin position="258"/>
        <end position="272"/>
    </location>
</feature>
<feature type="compositionally biased region" description="Low complexity" evidence="4">
    <location>
        <begin position="139"/>
        <end position="150"/>
    </location>
</feature>
<dbReference type="PROSITE" id="PS00345">
    <property type="entry name" value="ETS_DOMAIN_1"/>
    <property type="match status" value="1"/>
</dbReference>
<dbReference type="PRINTS" id="PR00454">
    <property type="entry name" value="ETSDOMAIN"/>
</dbReference>
<reference evidence="6" key="3">
    <citation type="submission" date="2025-09" db="UniProtKB">
        <authorList>
            <consortium name="Ensembl"/>
        </authorList>
    </citation>
    <scope>IDENTIFICATION</scope>
</reference>
<comment type="similarity">
    <text evidence="1 3">Belongs to the ETS family.</text>
</comment>
<dbReference type="SUPFAM" id="SSF46785">
    <property type="entry name" value="Winged helix' DNA-binding domain"/>
    <property type="match status" value="1"/>
</dbReference>
<dbReference type="Gene3D" id="1.10.10.10">
    <property type="entry name" value="Winged helix-like DNA-binding domain superfamily/Winged helix DNA-binding domain"/>
    <property type="match status" value="1"/>
</dbReference>
<reference evidence="7" key="1">
    <citation type="submission" date="2020-03" db="EMBL/GenBank/DDBJ databases">
        <title>Evolution of repeat sequences and sex chromosomes of tilapia species revealed by chromosome-level genomes.</title>
        <authorList>
            <person name="Xu L."/>
            <person name="Tao W."/>
            <person name="Wang D."/>
            <person name="Zhou Q."/>
        </authorList>
    </citation>
    <scope>NUCLEOTIDE SEQUENCE [LARGE SCALE GENOMIC DNA]</scope>
    <source>
        <strain evidence="7">Israel</strain>
    </source>
</reference>
<comment type="subcellular location">
    <subcellularLocation>
        <location evidence="3">Nucleus</location>
    </subcellularLocation>
</comment>
<dbReference type="Ensembl" id="ENSOABT00000071875.1">
    <property type="protein sequence ID" value="ENSOABP00000072894.1"/>
    <property type="gene ID" value="ENSOABG00000016141.2"/>
</dbReference>
<feature type="region of interest" description="Disordered" evidence="4">
    <location>
        <begin position="230"/>
        <end position="342"/>
    </location>
</feature>
<dbReference type="PANTHER" id="PTHR11849">
    <property type="entry name" value="ETS"/>
    <property type="match status" value="1"/>
</dbReference>
<feature type="compositionally biased region" description="Low complexity" evidence="4">
    <location>
        <begin position="333"/>
        <end position="342"/>
    </location>
</feature>
<dbReference type="PROSITE" id="PS50061">
    <property type="entry name" value="ETS_DOMAIN_3"/>
    <property type="match status" value="1"/>
</dbReference>
<dbReference type="FunFam" id="1.10.10.10:FF:000556">
    <property type="entry name" value="ELK1, member of ETS oncogene family"/>
    <property type="match status" value="1"/>
</dbReference>
<dbReference type="InterPro" id="IPR000418">
    <property type="entry name" value="Ets_dom"/>
</dbReference>
<evidence type="ECO:0000256" key="2">
    <source>
        <dbReference type="ARBA" id="ARBA00023125"/>
    </source>
</evidence>
<dbReference type="InterPro" id="IPR036388">
    <property type="entry name" value="WH-like_DNA-bd_sf"/>
</dbReference>
<dbReference type="InterPro" id="IPR036390">
    <property type="entry name" value="WH_DNA-bd_sf"/>
</dbReference>
<dbReference type="Proteomes" id="UP000472276">
    <property type="component" value="Unassembled WGS sequence"/>
</dbReference>
<protein>
    <recommendedName>
        <fullName evidence="5">ETS domain-containing protein</fullName>
    </recommendedName>
</protein>
<dbReference type="PROSITE" id="PS00346">
    <property type="entry name" value="ETS_DOMAIN_2"/>
    <property type="match status" value="1"/>
</dbReference>
<evidence type="ECO:0000256" key="1">
    <source>
        <dbReference type="ARBA" id="ARBA00005562"/>
    </source>
</evidence>
<dbReference type="GO" id="GO:0043565">
    <property type="term" value="F:sequence-specific DNA binding"/>
    <property type="evidence" value="ECO:0007669"/>
    <property type="project" value="InterPro"/>
</dbReference>
<dbReference type="GO" id="GO:0000981">
    <property type="term" value="F:DNA-binding transcription factor activity, RNA polymerase II-specific"/>
    <property type="evidence" value="ECO:0007669"/>
    <property type="project" value="TreeGrafter"/>
</dbReference>
<evidence type="ECO:0000313" key="7">
    <source>
        <dbReference type="Proteomes" id="UP000472276"/>
    </source>
</evidence>
<organism evidence="6 7">
    <name type="scientific">Oreochromis aureus</name>
    <name type="common">Israeli tilapia</name>
    <name type="synonym">Chromis aureus</name>
    <dbReference type="NCBI Taxonomy" id="47969"/>
    <lineage>
        <taxon>Eukaryota</taxon>
        <taxon>Metazoa</taxon>
        <taxon>Chordata</taxon>
        <taxon>Craniata</taxon>
        <taxon>Vertebrata</taxon>
        <taxon>Euteleostomi</taxon>
        <taxon>Actinopterygii</taxon>
        <taxon>Neopterygii</taxon>
        <taxon>Teleostei</taxon>
        <taxon>Neoteleostei</taxon>
        <taxon>Acanthomorphata</taxon>
        <taxon>Ovalentaria</taxon>
        <taxon>Cichlomorphae</taxon>
        <taxon>Cichliformes</taxon>
        <taxon>Cichlidae</taxon>
        <taxon>African cichlids</taxon>
        <taxon>Pseudocrenilabrinae</taxon>
        <taxon>Oreochromini</taxon>
        <taxon>Oreochromis</taxon>
    </lineage>
</organism>
<proteinExistence type="inferred from homology"/>
<evidence type="ECO:0000313" key="6">
    <source>
        <dbReference type="Ensembl" id="ENSOABP00000072894.1"/>
    </source>
</evidence>
<accession>A0AAZ1XZ52</accession>
<dbReference type="PANTHER" id="PTHR11849:SF178">
    <property type="entry name" value="ETS DOMAIN-CONTAINING PROTEIN ELK-1"/>
    <property type="match status" value="1"/>
</dbReference>
<keyword evidence="3" id="KW-0539">Nucleus</keyword>
<feature type="domain" description="ETS" evidence="5">
    <location>
        <begin position="14"/>
        <end position="94"/>
    </location>
</feature>
<feature type="compositionally biased region" description="Polar residues" evidence="4">
    <location>
        <begin position="238"/>
        <end position="249"/>
    </location>
</feature>
<sequence>MESNPLINAMDPSITLWQFLLHLLEDQRQRHLISWTSEDGEFKLLDAEEVARLWGLRKNKHNMNYDKLSRALRYYYDKNIIKKVSGQKFVYKFVSQPDPSLPDAIRTIEEGQRRDICDSNNQSKSLGGVAPTCPTKGLPQRSSPSSSQKSSRNDYMKSGLYSTFTIQSLQASPNPRPIKSELLLQQEPVPKVDRTPREGCVLPESKSSPSVGSAADSVLQVIVTQTSPCPTPALSPQIPANSNGQSQVPQLICDSGEPEPPPTIVESPPPPCIDAGVGVQQPAEEERTEGEGQDTLTDPVIPPVTTSSPVTSPAASSSDAVPPKQKKPRGLELPSSPSLPPGLSLDKVNAAVNSLLAPGSATNTLTPTVITSHALTPVLLTPSPLPSTIHFWSTLSPIAPRSPAKLSFQFPSNGSNQIHIPALSVDGLSTPVVLSPGPQKP</sequence>
<feature type="region of interest" description="Disordered" evidence="4">
    <location>
        <begin position="112"/>
        <end position="154"/>
    </location>
</feature>
<dbReference type="Pfam" id="PF00178">
    <property type="entry name" value="Ets"/>
    <property type="match status" value="1"/>
</dbReference>
<name>A0AAZ1XZ52_OREAU</name>
<reference evidence="6" key="2">
    <citation type="submission" date="2025-08" db="UniProtKB">
        <authorList>
            <consortium name="Ensembl"/>
        </authorList>
    </citation>
    <scope>IDENTIFICATION</scope>
</reference>
<dbReference type="InterPro" id="IPR046328">
    <property type="entry name" value="ETS_fam"/>
</dbReference>
<feature type="compositionally biased region" description="Low complexity" evidence="4">
    <location>
        <begin position="303"/>
        <end position="323"/>
    </location>
</feature>
<dbReference type="GO" id="GO:0005634">
    <property type="term" value="C:nucleus"/>
    <property type="evidence" value="ECO:0007669"/>
    <property type="project" value="UniProtKB-SubCell"/>
</dbReference>
<evidence type="ECO:0000256" key="3">
    <source>
        <dbReference type="RuleBase" id="RU004019"/>
    </source>
</evidence>
<evidence type="ECO:0000256" key="4">
    <source>
        <dbReference type="SAM" id="MobiDB-lite"/>
    </source>
</evidence>
<dbReference type="GO" id="GO:0030154">
    <property type="term" value="P:cell differentiation"/>
    <property type="evidence" value="ECO:0007669"/>
    <property type="project" value="TreeGrafter"/>
</dbReference>
<dbReference type="SMART" id="SM00413">
    <property type="entry name" value="ETS"/>
    <property type="match status" value="1"/>
</dbReference>
<gene>
    <name evidence="6" type="primary">ELK1</name>
</gene>